<evidence type="ECO:0000313" key="3">
    <source>
        <dbReference type="Proteomes" id="UP000273143"/>
    </source>
</evidence>
<dbReference type="KEGG" id="emo:DM558_15075"/>
<gene>
    <name evidence="2" type="ORF">DM558_15075</name>
</gene>
<evidence type="ECO:0000256" key="1">
    <source>
        <dbReference type="SAM" id="Phobius"/>
    </source>
</evidence>
<dbReference type="PANTHER" id="PTHR40076:SF1">
    <property type="entry name" value="MEMBRANE PROTEIN"/>
    <property type="match status" value="1"/>
</dbReference>
<proteinExistence type="predicted"/>
<feature type="transmembrane region" description="Helical" evidence="1">
    <location>
        <begin position="209"/>
        <end position="228"/>
    </location>
</feature>
<dbReference type="EMBL" id="CP029822">
    <property type="protein sequence ID" value="AZS52011.1"/>
    <property type="molecule type" value="Genomic_DNA"/>
</dbReference>
<dbReference type="AlphaFoldDB" id="A0A3Q9JL24"/>
<dbReference type="Proteomes" id="UP000273143">
    <property type="component" value="Chromosome"/>
</dbReference>
<organism evidence="2 3">
    <name type="scientific">Entomomonas moraniae</name>
    <dbReference type="NCBI Taxonomy" id="2213226"/>
    <lineage>
        <taxon>Bacteria</taxon>
        <taxon>Pseudomonadati</taxon>
        <taxon>Pseudomonadota</taxon>
        <taxon>Gammaproteobacteria</taxon>
        <taxon>Pseudomonadales</taxon>
        <taxon>Pseudomonadaceae</taxon>
        <taxon>Entomomonas</taxon>
    </lineage>
</organism>
<feature type="transmembrane region" description="Helical" evidence="1">
    <location>
        <begin position="78"/>
        <end position="100"/>
    </location>
</feature>
<protein>
    <submittedName>
        <fullName evidence="2">DUF975 family protein</fullName>
    </submittedName>
</protein>
<keyword evidence="1" id="KW-0472">Membrane</keyword>
<feature type="transmembrane region" description="Helical" evidence="1">
    <location>
        <begin position="121"/>
        <end position="138"/>
    </location>
</feature>
<reference evidence="3" key="1">
    <citation type="submission" date="2018-06" db="EMBL/GenBank/DDBJ databases">
        <title>Complete genome of Pseudomonas insecticola strain QZS01.</title>
        <authorList>
            <person name="Wang J."/>
            <person name="Su Q."/>
        </authorList>
    </citation>
    <scope>NUCLEOTIDE SEQUENCE [LARGE SCALE GENOMIC DNA]</scope>
    <source>
        <strain evidence="3">QZS01</strain>
    </source>
</reference>
<sequence length="236" mass="26467">MQEQLPNNINGADPYPEKRTIEEALAYDYDFSIGDVIARAWEKVNGVKLPLFVALLIIMVINTIINVFLEIIPEQAAIVFNIALSIAACGLSTNFTIIALKHLRGEKLIDALKCFYSLSNIYITLVIATVVATILVVFGFLLFIIPGIYLSIGYCLMQWIIIDHPEVSPWQALEISRKIVTKHWFKFFGLYFILTIILIISVIPLGIGLIWTLPLTILAPGVVYQIIFEKSNALVI</sequence>
<feature type="transmembrane region" description="Helical" evidence="1">
    <location>
        <begin position="183"/>
        <end position="203"/>
    </location>
</feature>
<keyword evidence="1" id="KW-0812">Transmembrane</keyword>
<name>A0A3Q9JL24_9GAMM</name>
<dbReference type="InterPro" id="IPR010380">
    <property type="entry name" value="DUF975"/>
</dbReference>
<feature type="transmembrane region" description="Helical" evidence="1">
    <location>
        <begin position="144"/>
        <end position="162"/>
    </location>
</feature>
<keyword evidence="3" id="KW-1185">Reference proteome</keyword>
<feature type="transmembrane region" description="Helical" evidence="1">
    <location>
        <begin position="49"/>
        <end position="72"/>
    </location>
</feature>
<keyword evidence="1" id="KW-1133">Transmembrane helix</keyword>
<evidence type="ECO:0000313" key="2">
    <source>
        <dbReference type="EMBL" id="AZS52011.1"/>
    </source>
</evidence>
<dbReference type="RefSeq" id="WP_127164669.1">
    <property type="nucleotide sequence ID" value="NZ_CP029822.1"/>
</dbReference>
<dbReference type="PANTHER" id="PTHR40076">
    <property type="entry name" value="MEMBRANE PROTEIN-RELATED"/>
    <property type="match status" value="1"/>
</dbReference>
<accession>A0A3Q9JL24</accession>